<reference evidence="2" key="1">
    <citation type="journal article" date="2020" name="Fungal Divers.">
        <title>Resolving the Mortierellaceae phylogeny through synthesis of multi-gene phylogenetics and phylogenomics.</title>
        <authorList>
            <person name="Vandepol N."/>
            <person name="Liber J."/>
            <person name="Desiro A."/>
            <person name="Na H."/>
            <person name="Kennedy M."/>
            <person name="Barry K."/>
            <person name="Grigoriev I.V."/>
            <person name="Miller A.N."/>
            <person name="O'Donnell K."/>
            <person name="Stajich J.E."/>
            <person name="Bonito G."/>
        </authorList>
    </citation>
    <scope>NUCLEOTIDE SEQUENCE</scope>
    <source>
        <strain evidence="2">NRRL 28262</strain>
    </source>
</reference>
<feature type="non-terminal residue" evidence="2">
    <location>
        <position position="144"/>
    </location>
</feature>
<sequence>PAQQTLVQLFVQSEEQSHVFGLVRMVVEEFVATASKSTQFISEVVLLGPGLDRDDYRGLINSLIAEFEGATLLNIESLQGLVHLVECAKPGCLVADDLVRILAVLRTRLQGTHQQSTEHPYHLVLAISRLLDVMVEGKVKDLSR</sequence>
<evidence type="ECO:0000259" key="1">
    <source>
        <dbReference type="Pfam" id="PF23948"/>
    </source>
</evidence>
<name>A0AAD4D2P1_9FUNG</name>
<dbReference type="Pfam" id="PF23948">
    <property type="entry name" value="ARM_5"/>
    <property type="match status" value="1"/>
</dbReference>
<feature type="domain" description="Arm-like repeat" evidence="1">
    <location>
        <begin position="11"/>
        <end position="144"/>
    </location>
</feature>
<gene>
    <name evidence="2" type="ORF">BGZ95_006830</name>
</gene>
<dbReference type="EMBL" id="JAAAIL010003228">
    <property type="protein sequence ID" value="KAG0251696.1"/>
    <property type="molecule type" value="Genomic_DNA"/>
</dbReference>
<feature type="non-terminal residue" evidence="2">
    <location>
        <position position="1"/>
    </location>
</feature>
<keyword evidence="3" id="KW-1185">Reference proteome</keyword>
<comment type="caution">
    <text evidence="2">The sequence shown here is derived from an EMBL/GenBank/DDBJ whole genome shotgun (WGS) entry which is preliminary data.</text>
</comment>
<protein>
    <recommendedName>
        <fullName evidence="1">Arm-like repeat domain-containing protein</fullName>
    </recommendedName>
</protein>
<proteinExistence type="predicted"/>
<dbReference type="InterPro" id="IPR056251">
    <property type="entry name" value="Arm_rpt_dom"/>
</dbReference>
<dbReference type="AlphaFoldDB" id="A0AAD4D2P1"/>
<evidence type="ECO:0000313" key="3">
    <source>
        <dbReference type="Proteomes" id="UP001194580"/>
    </source>
</evidence>
<organism evidence="2 3">
    <name type="scientific">Linnemannia exigua</name>
    <dbReference type="NCBI Taxonomy" id="604196"/>
    <lineage>
        <taxon>Eukaryota</taxon>
        <taxon>Fungi</taxon>
        <taxon>Fungi incertae sedis</taxon>
        <taxon>Mucoromycota</taxon>
        <taxon>Mortierellomycotina</taxon>
        <taxon>Mortierellomycetes</taxon>
        <taxon>Mortierellales</taxon>
        <taxon>Mortierellaceae</taxon>
        <taxon>Linnemannia</taxon>
    </lineage>
</organism>
<dbReference type="Proteomes" id="UP001194580">
    <property type="component" value="Unassembled WGS sequence"/>
</dbReference>
<accession>A0AAD4D2P1</accession>
<evidence type="ECO:0000313" key="2">
    <source>
        <dbReference type="EMBL" id="KAG0251696.1"/>
    </source>
</evidence>